<keyword evidence="1" id="KW-1133">Transmembrane helix</keyword>
<dbReference type="EMBL" id="JAWPFF010000019">
    <property type="protein sequence ID" value="MDW2908681.1"/>
    <property type="molecule type" value="Genomic_DNA"/>
</dbReference>
<keyword evidence="4" id="KW-1185">Reference proteome</keyword>
<gene>
    <name evidence="3" type="ORF">R7V75_03005</name>
    <name evidence="2" type="ORF">R7W54_02305</name>
</gene>
<sequence>MKQKAKKIFYRSLLLTNFVAAGVVSIVLIINRKSPKKSGILSFQDVSDAENKFFTSNTKPEGFANLEDNHWFTSQYWSDLLQKNPERANQLRQKYPSFENNLFKNANNDLPLFELSRFFRSEFTKNNDTLEFSQITDQGVREDKKIINNFVILKNYNDFFSFFSKIKNNKFYKRVLQTPDFFEKKSIIAYVRPFLNYQDLAFTAKAKKPFLNPNHTFFDPNNPNNVGIMSFDSKFEDFFTPGLKYNEIIYRRKPTYPPFVSINSHLIIEKFNIYYKIIDKSIGNSFNPKFDIHISRIEDLVLYNNIVRDNDSSKFKEFLLKKQEILDKNNLKSTRLYARTNKNQLENLKFFSTLEETKNLIVSMQDSINSEWGGAFVPSKLFIPTEDNSEVFNKFILKKQDAKKIFDDEILYWKVDEQAKKIKIYTFNYKDLFPNFATEPQNFKIENLEKLEKIDIGNTTITQVEFSKIQTLEQFNNLYNQIITKK</sequence>
<evidence type="ECO:0000313" key="2">
    <source>
        <dbReference type="EMBL" id="MDW2892796.1"/>
    </source>
</evidence>
<accession>A0AAJ2P3L0</accession>
<dbReference type="AlphaFoldDB" id="A0AAJ2P3L0"/>
<feature type="transmembrane region" description="Helical" evidence="1">
    <location>
        <begin position="12"/>
        <end position="30"/>
    </location>
</feature>
<protein>
    <submittedName>
        <fullName evidence="2">Uncharacterized protein</fullName>
    </submittedName>
</protein>
<dbReference type="EMBL" id="JAWPFE010000012">
    <property type="protein sequence ID" value="MDW2892796.1"/>
    <property type="molecule type" value="Genomic_DNA"/>
</dbReference>
<evidence type="ECO:0000313" key="4">
    <source>
        <dbReference type="Proteomes" id="UP001275471"/>
    </source>
</evidence>
<dbReference type="Proteomes" id="UP001275471">
    <property type="component" value="Unassembled WGS sequence"/>
</dbReference>
<organism evidence="2 5">
    <name type="scientific">Mesomycoplasma ovipneumoniae</name>
    <dbReference type="NCBI Taxonomy" id="29562"/>
    <lineage>
        <taxon>Bacteria</taxon>
        <taxon>Bacillati</taxon>
        <taxon>Mycoplasmatota</taxon>
        <taxon>Mycoplasmoidales</taxon>
        <taxon>Metamycoplasmataceae</taxon>
        <taxon>Mesomycoplasma</taxon>
    </lineage>
</organism>
<name>A0AAJ2P3L0_9BACT</name>
<dbReference type="RefSeq" id="WP_313310238.1">
    <property type="nucleotide sequence ID" value="NZ_CP134941.1"/>
</dbReference>
<proteinExistence type="predicted"/>
<comment type="caution">
    <text evidence="2">The sequence shown here is derived from an EMBL/GenBank/DDBJ whole genome shotgun (WGS) entry which is preliminary data.</text>
</comment>
<keyword evidence="1" id="KW-0812">Transmembrane</keyword>
<keyword evidence="1" id="KW-0472">Membrane</keyword>
<reference evidence="2 4" key="1">
    <citation type="submission" date="2023-10" db="EMBL/GenBank/DDBJ databases">
        <title>Genome sequences of Mycoplasma ovipneumoniae isolated from goats.</title>
        <authorList>
            <person name="Spergser J."/>
        </authorList>
    </citation>
    <scope>NUCLEOTIDE SEQUENCE</scope>
    <source>
        <strain evidence="3 4">1N</strain>
        <strain evidence="2">5N</strain>
    </source>
</reference>
<evidence type="ECO:0000313" key="3">
    <source>
        <dbReference type="EMBL" id="MDW2908681.1"/>
    </source>
</evidence>
<dbReference type="Proteomes" id="UP001281777">
    <property type="component" value="Unassembled WGS sequence"/>
</dbReference>
<evidence type="ECO:0000256" key="1">
    <source>
        <dbReference type="SAM" id="Phobius"/>
    </source>
</evidence>
<evidence type="ECO:0000313" key="5">
    <source>
        <dbReference type="Proteomes" id="UP001281777"/>
    </source>
</evidence>